<sequence>MFDNIFAAIEKWMRELLTGMVESNMSTMFTDVNEKTSEIAAQVGRTPQNWNSSVFSMIQNLSESVVVPIAGIIITLVLCYELISMLTERNNLHDVDTWMFFKYFVKAWVAIYLVSNTFTITMAVFDVGQSVVNSASGIINGETAIDVSSLSMQMQAAMATMEIGELVVLALETFLVSFCMKIMSVVITVIVYGRMIEIYLYTSLAPIPFATMSNREWGHVGTNYFRGLFALAFQAFLMMVCVAIYAALISSVRISSNMHSALIGVAAYTVILCFSLMKTGSLSKQIFGSH</sequence>
<evidence type="ECO:0000313" key="2">
    <source>
        <dbReference type="EMBL" id="PDX59768.1"/>
    </source>
</evidence>
<keyword evidence="1" id="KW-1133">Transmembrane helix</keyword>
<feature type="transmembrane region" description="Helical" evidence="1">
    <location>
        <begin position="156"/>
        <end position="175"/>
    </location>
</feature>
<dbReference type="AlphaFoldDB" id="A0A2A6ZEH6"/>
<reference evidence="2 3" key="1">
    <citation type="journal article" date="2017" name="Front. Microbiol.">
        <title>New Insights into the Diversity of the Genus Faecalibacterium.</title>
        <authorList>
            <person name="Benevides L."/>
            <person name="Burman S."/>
            <person name="Martin R."/>
            <person name="Robert V."/>
            <person name="Thomas M."/>
            <person name="Miquel S."/>
            <person name="Chain F."/>
            <person name="Sokol H."/>
            <person name="Bermudez-Humaran L.G."/>
            <person name="Morrison M."/>
            <person name="Langella P."/>
            <person name="Azevedo V.A."/>
            <person name="Chatel J.M."/>
            <person name="Soares S."/>
        </authorList>
    </citation>
    <scope>NUCLEOTIDE SEQUENCE [LARGE SCALE GENOMIC DNA]</scope>
    <source>
        <strain evidence="3">CNCM I-4540</strain>
    </source>
</reference>
<dbReference type="Proteomes" id="UP000220752">
    <property type="component" value="Unassembled WGS sequence"/>
</dbReference>
<keyword evidence="3" id="KW-1185">Reference proteome</keyword>
<keyword evidence="1" id="KW-0472">Membrane</keyword>
<evidence type="ECO:0008006" key="4">
    <source>
        <dbReference type="Google" id="ProtNLM"/>
    </source>
</evidence>
<feature type="transmembrane region" description="Helical" evidence="1">
    <location>
        <begin position="103"/>
        <end position="125"/>
    </location>
</feature>
<dbReference type="Pfam" id="PF19478">
    <property type="entry name" value="TrbL_2"/>
    <property type="match status" value="1"/>
</dbReference>
<feature type="transmembrane region" description="Helical" evidence="1">
    <location>
        <begin position="65"/>
        <end position="83"/>
    </location>
</feature>
<protein>
    <recommendedName>
        <fullName evidence="4">Conjugal transfer protein TrbL</fullName>
    </recommendedName>
</protein>
<name>A0A2A6ZEH6_9FIRM</name>
<evidence type="ECO:0000313" key="3">
    <source>
        <dbReference type="Proteomes" id="UP000220752"/>
    </source>
</evidence>
<proteinExistence type="predicted"/>
<dbReference type="EMBL" id="NMTQ01000011">
    <property type="protein sequence ID" value="PDX59768.1"/>
    <property type="molecule type" value="Genomic_DNA"/>
</dbReference>
<evidence type="ECO:0000256" key="1">
    <source>
        <dbReference type="SAM" id="Phobius"/>
    </source>
</evidence>
<accession>A0A2A6ZEH6</accession>
<gene>
    <name evidence="2" type="ORF">CGS46_02365</name>
</gene>
<organism evidence="2 3">
    <name type="scientific">Faecalibacterium langellae</name>
    <dbReference type="NCBI Taxonomy" id="3435293"/>
    <lineage>
        <taxon>Bacteria</taxon>
        <taxon>Bacillati</taxon>
        <taxon>Bacillota</taxon>
        <taxon>Clostridia</taxon>
        <taxon>Eubacteriales</taxon>
        <taxon>Oscillospiraceae</taxon>
        <taxon>Faecalibacterium</taxon>
    </lineage>
</organism>
<comment type="caution">
    <text evidence="2">The sequence shown here is derived from an EMBL/GenBank/DDBJ whole genome shotgun (WGS) entry which is preliminary data.</text>
</comment>
<keyword evidence="1" id="KW-0812">Transmembrane</keyword>
<feature type="transmembrane region" description="Helical" evidence="1">
    <location>
        <begin position="182"/>
        <end position="204"/>
    </location>
</feature>
<feature type="transmembrane region" description="Helical" evidence="1">
    <location>
        <begin position="260"/>
        <end position="277"/>
    </location>
</feature>
<dbReference type="InterPro" id="IPR045798">
    <property type="entry name" value="TrbL_Firmicutes"/>
</dbReference>
<feature type="transmembrane region" description="Helical" evidence="1">
    <location>
        <begin position="224"/>
        <end position="248"/>
    </location>
</feature>